<dbReference type="HOGENOM" id="CLU_2795632_0_0_1"/>
<sequence>MAKTHQYPSPTLTGNISVIERRTSTSPHHRQRDEYHHCNLGDNPTTLITSVYCHIIRLSAWALVALEK</sequence>
<reference evidence="3" key="2">
    <citation type="submission" date="2015-01" db="EMBL/GenBank/DDBJ databases">
        <title>Evolutionary Origins and Diversification of the Mycorrhizal Mutualists.</title>
        <authorList>
            <consortium name="DOE Joint Genome Institute"/>
            <consortium name="Mycorrhizal Genomics Consortium"/>
            <person name="Kohler A."/>
            <person name="Kuo A."/>
            <person name="Nagy L.G."/>
            <person name="Floudas D."/>
            <person name="Copeland A."/>
            <person name="Barry K.W."/>
            <person name="Cichocki N."/>
            <person name="Veneault-Fourrey C."/>
            <person name="LaButti K."/>
            <person name="Lindquist E.A."/>
            <person name="Lipzen A."/>
            <person name="Lundell T."/>
            <person name="Morin E."/>
            <person name="Murat C."/>
            <person name="Riley R."/>
            <person name="Ohm R."/>
            <person name="Sun H."/>
            <person name="Tunlid A."/>
            <person name="Henrissat B."/>
            <person name="Grigoriev I.V."/>
            <person name="Hibbett D.S."/>
            <person name="Martin F."/>
        </authorList>
    </citation>
    <scope>NUCLEOTIDE SEQUENCE [LARGE SCALE GENOMIC DNA]</scope>
    <source>
        <strain evidence="3">UH-Slu-Lm8-n1</strain>
    </source>
</reference>
<protein>
    <submittedName>
        <fullName evidence="2">Unplaced genomic scaffold CY34scaffold_156, whole genome shotgun sequence</fullName>
    </submittedName>
</protein>
<feature type="region of interest" description="Disordered" evidence="1">
    <location>
        <begin position="1"/>
        <end position="37"/>
    </location>
</feature>
<keyword evidence="3" id="KW-1185">Reference proteome</keyword>
<dbReference type="EMBL" id="KN835287">
    <property type="protein sequence ID" value="KIK40876.1"/>
    <property type="molecule type" value="Genomic_DNA"/>
</dbReference>
<gene>
    <name evidence="2" type="ORF">CY34DRAFT_806737</name>
</gene>
<evidence type="ECO:0000313" key="2">
    <source>
        <dbReference type="EMBL" id="KIK40876.1"/>
    </source>
</evidence>
<dbReference type="Proteomes" id="UP000054485">
    <property type="component" value="Unassembled WGS sequence"/>
</dbReference>
<accession>A0A0D0AGI8</accession>
<name>A0A0D0AGI8_9AGAM</name>
<organism evidence="2 3">
    <name type="scientific">Suillus luteus UH-Slu-Lm8-n1</name>
    <dbReference type="NCBI Taxonomy" id="930992"/>
    <lineage>
        <taxon>Eukaryota</taxon>
        <taxon>Fungi</taxon>
        <taxon>Dikarya</taxon>
        <taxon>Basidiomycota</taxon>
        <taxon>Agaricomycotina</taxon>
        <taxon>Agaricomycetes</taxon>
        <taxon>Agaricomycetidae</taxon>
        <taxon>Boletales</taxon>
        <taxon>Suillineae</taxon>
        <taxon>Suillaceae</taxon>
        <taxon>Suillus</taxon>
    </lineage>
</organism>
<evidence type="ECO:0000256" key="1">
    <source>
        <dbReference type="SAM" id="MobiDB-lite"/>
    </source>
</evidence>
<feature type="compositionally biased region" description="Polar residues" evidence="1">
    <location>
        <begin position="1"/>
        <end position="16"/>
    </location>
</feature>
<evidence type="ECO:0000313" key="3">
    <source>
        <dbReference type="Proteomes" id="UP000054485"/>
    </source>
</evidence>
<proteinExistence type="predicted"/>
<dbReference type="AlphaFoldDB" id="A0A0D0AGI8"/>
<reference evidence="2 3" key="1">
    <citation type="submission" date="2014-04" db="EMBL/GenBank/DDBJ databases">
        <authorList>
            <consortium name="DOE Joint Genome Institute"/>
            <person name="Kuo A."/>
            <person name="Ruytinx J."/>
            <person name="Rineau F."/>
            <person name="Colpaert J."/>
            <person name="Kohler A."/>
            <person name="Nagy L.G."/>
            <person name="Floudas D."/>
            <person name="Copeland A."/>
            <person name="Barry K.W."/>
            <person name="Cichocki N."/>
            <person name="Veneault-Fourrey C."/>
            <person name="LaButti K."/>
            <person name="Lindquist E.A."/>
            <person name="Lipzen A."/>
            <person name="Lundell T."/>
            <person name="Morin E."/>
            <person name="Murat C."/>
            <person name="Sun H."/>
            <person name="Tunlid A."/>
            <person name="Henrissat B."/>
            <person name="Grigoriev I.V."/>
            <person name="Hibbett D.S."/>
            <person name="Martin F."/>
            <person name="Nordberg H.P."/>
            <person name="Cantor M.N."/>
            <person name="Hua S.X."/>
        </authorList>
    </citation>
    <scope>NUCLEOTIDE SEQUENCE [LARGE SCALE GENOMIC DNA]</scope>
    <source>
        <strain evidence="2 3">UH-Slu-Lm8-n1</strain>
    </source>
</reference>
<dbReference type="InParanoid" id="A0A0D0AGI8"/>